<evidence type="ECO:0000313" key="1">
    <source>
        <dbReference type="EMBL" id="GAA1124944.1"/>
    </source>
</evidence>
<dbReference type="InterPro" id="IPR016024">
    <property type="entry name" value="ARM-type_fold"/>
</dbReference>
<dbReference type="SUPFAM" id="SSF48371">
    <property type="entry name" value="ARM repeat"/>
    <property type="match status" value="1"/>
</dbReference>
<keyword evidence="2" id="KW-1185">Reference proteome</keyword>
<name>A0ABN1U7C3_9ACTN</name>
<evidence type="ECO:0000313" key="2">
    <source>
        <dbReference type="Proteomes" id="UP001499987"/>
    </source>
</evidence>
<dbReference type="RefSeq" id="WP_344628213.1">
    <property type="nucleotide sequence ID" value="NZ_BAAALD010000149.1"/>
</dbReference>
<dbReference type="Proteomes" id="UP001499987">
    <property type="component" value="Unassembled WGS sequence"/>
</dbReference>
<comment type="caution">
    <text evidence="1">The sequence shown here is derived from an EMBL/GenBank/DDBJ whole genome shotgun (WGS) entry which is preliminary data.</text>
</comment>
<accession>A0ABN1U7C3</accession>
<dbReference type="PANTHER" id="PTHR34070">
    <property type="entry name" value="ARMADILLO-TYPE FOLD"/>
    <property type="match status" value="1"/>
</dbReference>
<reference evidence="1 2" key="1">
    <citation type="journal article" date="2019" name="Int. J. Syst. Evol. Microbiol.">
        <title>The Global Catalogue of Microorganisms (GCM) 10K type strain sequencing project: providing services to taxonomists for standard genome sequencing and annotation.</title>
        <authorList>
            <consortium name="The Broad Institute Genomics Platform"/>
            <consortium name="The Broad Institute Genome Sequencing Center for Infectious Disease"/>
            <person name="Wu L."/>
            <person name="Ma J."/>
        </authorList>
    </citation>
    <scope>NUCLEOTIDE SEQUENCE [LARGE SCALE GENOMIC DNA]</scope>
    <source>
        <strain evidence="1 2">JCM 13002</strain>
    </source>
</reference>
<dbReference type="Pfam" id="PF08713">
    <property type="entry name" value="DNA_alkylation"/>
    <property type="match status" value="1"/>
</dbReference>
<sequence>MTAPTAALAAELDAELQGSVVPGRAEQEKAYLKSSLRHLGVPVPGMRAAVRGLLRRHPGLDRAAVLALVEELWARPVHESRSCAGFLLEARERMLVPADLALLERMLEQCDTWAHVDVIAPKAAGPLLLRYPGTAEVLLRWSRRDELWVRRGGVLGHLPALRSPERFPLFFGEFGALADPLLTDPRFFVRKALGWLLREGARHHPEEVCDWLAGRLPRVSGLTLREALKPVPQEVRLRLRLLPGHG</sequence>
<gene>
    <name evidence="1" type="ORF">GCM10009663_74710</name>
</gene>
<dbReference type="InterPro" id="IPR014825">
    <property type="entry name" value="DNA_alkylation"/>
</dbReference>
<dbReference type="EMBL" id="BAAALD010000149">
    <property type="protein sequence ID" value="GAA1124944.1"/>
    <property type="molecule type" value="Genomic_DNA"/>
</dbReference>
<dbReference type="Gene3D" id="1.25.10.90">
    <property type="match status" value="1"/>
</dbReference>
<proteinExistence type="predicted"/>
<dbReference type="PANTHER" id="PTHR34070:SF1">
    <property type="entry name" value="DNA ALKYLATION REPAIR PROTEIN"/>
    <property type="match status" value="1"/>
</dbReference>
<organism evidence="1 2">
    <name type="scientific">Kitasatospora arboriphila</name>
    <dbReference type="NCBI Taxonomy" id="258052"/>
    <lineage>
        <taxon>Bacteria</taxon>
        <taxon>Bacillati</taxon>
        <taxon>Actinomycetota</taxon>
        <taxon>Actinomycetes</taxon>
        <taxon>Kitasatosporales</taxon>
        <taxon>Streptomycetaceae</taxon>
        <taxon>Kitasatospora</taxon>
    </lineage>
</organism>
<protein>
    <submittedName>
        <fullName evidence="1">DNA alkylation repair protein</fullName>
    </submittedName>
</protein>